<dbReference type="Gene3D" id="1.20.140.10">
    <property type="entry name" value="Butyryl-CoA Dehydrogenase, subunit A, domain 3"/>
    <property type="match status" value="1"/>
</dbReference>
<dbReference type="InterPro" id="IPR009075">
    <property type="entry name" value="AcylCo_DH/oxidase_C"/>
</dbReference>
<dbReference type="SUPFAM" id="SSF56645">
    <property type="entry name" value="Acyl-CoA dehydrogenase NM domain-like"/>
    <property type="match status" value="1"/>
</dbReference>
<evidence type="ECO:0000313" key="9">
    <source>
        <dbReference type="EMBL" id="MEE2060330.1"/>
    </source>
</evidence>
<dbReference type="PANTHER" id="PTHR42707">
    <property type="entry name" value="ACYL-COA DEHYDROGENASE"/>
    <property type="match status" value="1"/>
</dbReference>
<keyword evidence="10" id="KW-1185">Reference proteome</keyword>
<dbReference type="InterPro" id="IPR036250">
    <property type="entry name" value="AcylCo_DH-like_C"/>
</dbReference>
<evidence type="ECO:0000259" key="7">
    <source>
        <dbReference type="Pfam" id="PF02770"/>
    </source>
</evidence>
<evidence type="ECO:0000259" key="6">
    <source>
        <dbReference type="Pfam" id="PF00441"/>
    </source>
</evidence>
<dbReference type="InterPro" id="IPR006091">
    <property type="entry name" value="Acyl-CoA_Oxase/DH_mid-dom"/>
</dbReference>
<reference evidence="9 10" key="1">
    <citation type="submission" date="2023-07" db="EMBL/GenBank/DDBJ databases">
        <authorList>
            <person name="Girao M."/>
            <person name="Carvalho M.F."/>
        </authorList>
    </citation>
    <scope>NUCLEOTIDE SEQUENCE [LARGE SCALE GENOMIC DNA]</scope>
    <source>
        <strain evidence="9 10">YIM65754</strain>
    </source>
</reference>
<protein>
    <submittedName>
        <fullName evidence="9">Acyl-CoA dehydrogenase family protein</fullName>
    </submittedName>
</protein>
<feature type="domain" description="Adaptive response protein AidB N-terminal" evidence="8">
    <location>
        <begin position="15"/>
        <end position="170"/>
    </location>
</feature>
<evidence type="ECO:0000256" key="3">
    <source>
        <dbReference type="ARBA" id="ARBA00022630"/>
    </source>
</evidence>
<evidence type="ECO:0000256" key="5">
    <source>
        <dbReference type="RuleBase" id="RU362125"/>
    </source>
</evidence>
<keyword evidence="5" id="KW-0560">Oxidoreductase</keyword>
<dbReference type="InterPro" id="IPR009100">
    <property type="entry name" value="AcylCoA_DH/oxidase_NM_dom_sf"/>
</dbReference>
<comment type="similarity">
    <text evidence="2 5">Belongs to the acyl-CoA dehydrogenase family.</text>
</comment>
<evidence type="ECO:0000256" key="4">
    <source>
        <dbReference type="ARBA" id="ARBA00022827"/>
    </source>
</evidence>
<dbReference type="InterPro" id="IPR052904">
    <property type="entry name" value="Acyl-CoA_dehydrogenase-like"/>
</dbReference>
<evidence type="ECO:0000259" key="8">
    <source>
        <dbReference type="Pfam" id="PF18158"/>
    </source>
</evidence>
<evidence type="ECO:0000313" key="10">
    <source>
        <dbReference type="Proteomes" id="UP001336020"/>
    </source>
</evidence>
<dbReference type="Proteomes" id="UP001336020">
    <property type="component" value="Unassembled WGS sequence"/>
</dbReference>
<dbReference type="SUPFAM" id="SSF47203">
    <property type="entry name" value="Acyl-CoA dehydrogenase C-terminal domain-like"/>
    <property type="match status" value="1"/>
</dbReference>
<dbReference type="Gene3D" id="6.10.250.600">
    <property type="match status" value="1"/>
</dbReference>
<feature type="domain" description="Acyl-CoA dehydrogenase/oxidase C-terminal" evidence="6">
    <location>
        <begin position="289"/>
        <end position="445"/>
    </location>
</feature>
<dbReference type="PROSITE" id="PS00073">
    <property type="entry name" value="ACYL_COA_DH_2"/>
    <property type="match status" value="1"/>
</dbReference>
<keyword evidence="3 5" id="KW-0285">Flavoprotein</keyword>
<proteinExistence type="inferred from homology"/>
<sequence length="589" mass="64273">MPRTDFRREHTAERTTMNYAHEDPALRAVLDRWIDESDRELTERLVDRLGADAAQRLDGLAATANANPPTLRQYDCDGERIDTIDYHPAYLELCRAAYSEYGLSALSHRPVHGWTDVPPHLVKYLASYLFVQAEFGLACPVSMTDAAARTLRMFGDPDVFGPYVDGLTSTDPAAALTGAMFMTETQAGTDIAQTETRAERDGNGWRLTGRKWFASNPDADVIVTLARFPGGAENSTRGVGMFMVPKRLPDGTRNSYTIDRLKDKLGTRSMPSGEVTLHGAYALQVGELDRGFRQMTEMLNTSRLSNAMRSSALMRRAVRDAVAHTRVREVFGRSLFDQPLMRATLLPLALDAEAALALVAYSGSTLDRADRGDDVARSIVRILTPVAKHYICKRARTVTGEAMEVRGGSGYIEDRVFARLVRDSHLGSIWEGSSNVIALDVLRSMRKNGAHRDLAAAMRMMLDAASEECAPAVADLCERWDVIEERGEELLAGDDVRAQTLCAAYTDDLARAVMATLLVDLASHSAEHGRGHRSLLVANAYLTGLRGEPNAVALAHLDVVVDGTHIDPSFAHAAAPDALAGASFAGALK</sequence>
<dbReference type="Pfam" id="PF00441">
    <property type="entry name" value="Acyl-CoA_dh_1"/>
    <property type="match status" value="1"/>
</dbReference>
<dbReference type="EMBL" id="JAUTXY010000012">
    <property type="protein sequence ID" value="MEE2060330.1"/>
    <property type="molecule type" value="Genomic_DNA"/>
</dbReference>
<evidence type="ECO:0000256" key="1">
    <source>
        <dbReference type="ARBA" id="ARBA00001974"/>
    </source>
</evidence>
<dbReference type="InterPro" id="IPR041504">
    <property type="entry name" value="AidB_N"/>
</dbReference>
<dbReference type="InterPro" id="IPR006089">
    <property type="entry name" value="Acyl-CoA_DH_CS"/>
</dbReference>
<dbReference type="Pfam" id="PF18158">
    <property type="entry name" value="AidB_N"/>
    <property type="match status" value="1"/>
</dbReference>
<organism evidence="9 10">
    <name type="scientific">Rhodococcus artemisiae</name>
    <dbReference type="NCBI Taxonomy" id="714159"/>
    <lineage>
        <taxon>Bacteria</taxon>
        <taxon>Bacillati</taxon>
        <taxon>Actinomycetota</taxon>
        <taxon>Actinomycetes</taxon>
        <taxon>Mycobacteriales</taxon>
        <taxon>Nocardiaceae</taxon>
        <taxon>Rhodococcus</taxon>
    </lineage>
</organism>
<keyword evidence="4 5" id="KW-0274">FAD</keyword>
<dbReference type="Gene3D" id="2.40.110.20">
    <property type="match status" value="1"/>
</dbReference>
<comment type="cofactor">
    <cofactor evidence="1 5">
        <name>FAD</name>
        <dbReference type="ChEBI" id="CHEBI:57692"/>
    </cofactor>
</comment>
<feature type="domain" description="Acyl-CoA oxidase/dehydrogenase middle" evidence="7">
    <location>
        <begin position="179"/>
        <end position="277"/>
    </location>
</feature>
<gene>
    <name evidence="9" type="ORF">Q7514_22675</name>
</gene>
<dbReference type="Pfam" id="PF02770">
    <property type="entry name" value="Acyl-CoA_dh_M"/>
    <property type="match status" value="1"/>
</dbReference>
<comment type="caution">
    <text evidence="9">The sequence shown here is derived from an EMBL/GenBank/DDBJ whole genome shotgun (WGS) entry which is preliminary data.</text>
</comment>
<accession>A0ABU7LFL0</accession>
<evidence type="ECO:0000256" key="2">
    <source>
        <dbReference type="ARBA" id="ARBA00009347"/>
    </source>
</evidence>
<name>A0ABU7LFL0_9NOCA</name>
<dbReference type="PANTHER" id="PTHR42707:SF2">
    <property type="entry name" value="ACD11 DEHYDROGENASE"/>
    <property type="match status" value="1"/>
</dbReference>